<proteinExistence type="predicted"/>
<evidence type="ECO:0000313" key="1">
    <source>
        <dbReference type="EMBL" id="MCP9613124.1"/>
    </source>
</evidence>
<dbReference type="Proteomes" id="UP001205603">
    <property type="component" value="Unassembled WGS sequence"/>
</dbReference>
<name>A0ABT1ML34_9BACT</name>
<dbReference type="RefSeq" id="WP_255028517.1">
    <property type="nucleotide sequence ID" value="NZ_JANDHW010000025.1"/>
</dbReference>
<dbReference type="EMBL" id="JANDHW010000025">
    <property type="protein sequence ID" value="MCP9613124.1"/>
    <property type="molecule type" value="Genomic_DNA"/>
</dbReference>
<evidence type="ECO:0000313" key="2">
    <source>
        <dbReference type="Proteomes" id="UP001205603"/>
    </source>
</evidence>
<organism evidence="1 2">
    <name type="scientific">Coprobacter tertius</name>
    <dbReference type="NCBI Taxonomy" id="2944915"/>
    <lineage>
        <taxon>Bacteria</taxon>
        <taxon>Pseudomonadati</taxon>
        <taxon>Bacteroidota</taxon>
        <taxon>Bacteroidia</taxon>
        <taxon>Bacteroidales</taxon>
        <taxon>Barnesiellaceae</taxon>
        <taxon>Coprobacter</taxon>
    </lineage>
</organism>
<protein>
    <submittedName>
        <fullName evidence="1">Uncharacterized protein</fullName>
    </submittedName>
</protein>
<comment type="caution">
    <text evidence="1">The sequence shown here is derived from an EMBL/GenBank/DDBJ whole genome shotgun (WGS) entry which is preliminary data.</text>
</comment>
<accession>A0ABT1ML34</accession>
<keyword evidence="2" id="KW-1185">Reference proteome</keyword>
<gene>
    <name evidence="1" type="ORF">NMU02_13585</name>
</gene>
<reference evidence="1 2" key="1">
    <citation type="submission" date="2022-07" db="EMBL/GenBank/DDBJ databases">
        <title>Fecal culturing of patients with breast cancer.</title>
        <authorList>
            <person name="Teng N.M.Y."/>
            <person name="Kiu R."/>
            <person name="Evans R."/>
            <person name="Baker D.J."/>
            <person name="Zenner C."/>
            <person name="Robinson S.D."/>
            <person name="Hall L.J."/>
        </authorList>
    </citation>
    <scope>NUCLEOTIDE SEQUENCE [LARGE SCALE GENOMIC DNA]</scope>
    <source>
        <strain evidence="1 2">LH1063</strain>
    </source>
</reference>
<sequence>MNILKRKWALCYMKRLPAVSKLEVCDKLRPYLRHYGLTLSDTEIIFPKRRCYYQKLLQFIYAYGIYEESIPYESVIYIMETPVGLHLLLRTGHEFTFTLESPHWQIRNLYDYDKPLMITVWWWRFSGQAVMLWWKVEEWLGIREKKQSQL</sequence>